<sequence>MRYRHLFFDLDHTLWDFETNAKETLMELHGINNLSEKGIIDTELFFERYSFHNKRLWERYEKGFMKQEDLRWKRMWFTLLDFKIGDDILSKAMSAQFLERLPFKKRLFPYTVEILDYLINKGYQLHLVTNGFDAVQHNKLKSSNLQHYFGKVITSEVSNSLKPKKEIFDYALQVTGALKAESIMLGDNLEADIRGGNDAGLDTVFVNHLKIEAHVPSTYTIHHLKELEDIF</sequence>
<dbReference type="InterPro" id="IPR023214">
    <property type="entry name" value="HAD_sf"/>
</dbReference>
<dbReference type="InterPro" id="IPR006439">
    <property type="entry name" value="HAD-SF_hydro_IA"/>
</dbReference>
<proteinExistence type="predicted"/>
<dbReference type="Pfam" id="PF00702">
    <property type="entry name" value="Hydrolase"/>
    <property type="match status" value="1"/>
</dbReference>
<dbReference type="InterPro" id="IPR011951">
    <property type="entry name" value="HAD-SF_hydro_IA_YjjG/PynA"/>
</dbReference>
<dbReference type="NCBIfam" id="TIGR02254">
    <property type="entry name" value="YjjG_YfnB"/>
    <property type="match status" value="1"/>
</dbReference>
<dbReference type="SFLD" id="SFLDG01129">
    <property type="entry name" value="C1.5:_HAD__Beta-PGM__Phosphata"/>
    <property type="match status" value="1"/>
</dbReference>
<dbReference type="PANTHER" id="PTHR47478">
    <property type="match status" value="1"/>
</dbReference>
<evidence type="ECO:0000313" key="1">
    <source>
        <dbReference type="EMBL" id="RXK80739.1"/>
    </source>
</evidence>
<dbReference type="InterPro" id="IPR023198">
    <property type="entry name" value="PGP-like_dom2"/>
</dbReference>
<dbReference type="RefSeq" id="WP_129005766.1">
    <property type="nucleotide sequence ID" value="NZ_SDHZ01000005.1"/>
</dbReference>
<accession>A0A4Q1D186</accession>
<dbReference type="Gene3D" id="1.10.150.240">
    <property type="entry name" value="Putative phosphatase, domain 2"/>
    <property type="match status" value="1"/>
</dbReference>
<dbReference type="EMBL" id="SDHZ01000005">
    <property type="protein sequence ID" value="RXK80739.1"/>
    <property type="molecule type" value="Genomic_DNA"/>
</dbReference>
<evidence type="ECO:0000313" key="2">
    <source>
        <dbReference type="Proteomes" id="UP000290545"/>
    </source>
</evidence>
<dbReference type="PANTHER" id="PTHR47478:SF1">
    <property type="entry name" value="PYRIMIDINE 5'-NUCLEOTIDASE YJJG"/>
    <property type="match status" value="1"/>
</dbReference>
<dbReference type="OrthoDB" id="9802350at2"/>
<keyword evidence="2" id="KW-1185">Reference proteome</keyword>
<dbReference type="SUPFAM" id="SSF56784">
    <property type="entry name" value="HAD-like"/>
    <property type="match status" value="1"/>
</dbReference>
<organism evidence="1 2">
    <name type="scientific">Filimonas effusa</name>
    <dbReference type="NCBI Taxonomy" id="2508721"/>
    <lineage>
        <taxon>Bacteria</taxon>
        <taxon>Pseudomonadati</taxon>
        <taxon>Bacteroidota</taxon>
        <taxon>Chitinophagia</taxon>
        <taxon>Chitinophagales</taxon>
        <taxon>Chitinophagaceae</taxon>
        <taxon>Filimonas</taxon>
    </lineage>
</organism>
<dbReference type="NCBIfam" id="TIGR01549">
    <property type="entry name" value="HAD-SF-IA-v1"/>
    <property type="match status" value="1"/>
</dbReference>
<comment type="caution">
    <text evidence="1">The sequence shown here is derived from an EMBL/GenBank/DDBJ whole genome shotgun (WGS) entry which is preliminary data.</text>
</comment>
<reference evidence="1 2" key="1">
    <citation type="submission" date="2019-01" db="EMBL/GenBank/DDBJ databases">
        <title>Filimonas sp. strain TTM-71.</title>
        <authorList>
            <person name="Chen W.-M."/>
        </authorList>
    </citation>
    <scope>NUCLEOTIDE SEQUENCE [LARGE SCALE GENOMIC DNA]</scope>
    <source>
        <strain evidence="1 2">TTM-71</strain>
    </source>
</reference>
<protein>
    <submittedName>
        <fullName evidence="1">Noncanonical pyrimidine nucleotidase, YjjG family</fullName>
    </submittedName>
</protein>
<dbReference type="GO" id="GO:0008253">
    <property type="term" value="F:5'-nucleotidase activity"/>
    <property type="evidence" value="ECO:0007669"/>
    <property type="project" value="InterPro"/>
</dbReference>
<dbReference type="Proteomes" id="UP000290545">
    <property type="component" value="Unassembled WGS sequence"/>
</dbReference>
<dbReference type="InterPro" id="IPR052550">
    <property type="entry name" value="Pyrimidine_5'-ntase_YjjG"/>
</dbReference>
<name>A0A4Q1D186_9BACT</name>
<dbReference type="AlphaFoldDB" id="A0A4Q1D186"/>
<dbReference type="Gene3D" id="3.40.50.1000">
    <property type="entry name" value="HAD superfamily/HAD-like"/>
    <property type="match status" value="1"/>
</dbReference>
<dbReference type="InterPro" id="IPR036412">
    <property type="entry name" value="HAD-like_sf"/>
</dbReference>
<gene>
    <name evidence="1" type="ORF">ESB13_21475</name>
</gene>
<dbReference type="SFLD" id="SFLDS00003">
    <property type="entry name" value="Haloacid_Dehalogenase"/>
    <property type="match status" value="1"/>
</dbReference>